<organism evidence="2 3">
    <name type="scientific">Pleurodeles waltl</name>
    <name type="common">Iberian ribbed newt</name>
    <dbReference type="NCBI Taxonomy" id="8319"/>
    <lineage>
        <taxon>Eukaryota</taxon>
        <taxon>Metazoa</taxon>
        <taxon>Chordata</taxon>
        <taxon>Craniata</taxon>
        <taxon>Vertebrata</taxon>
        <taxon>Euteleostomi</taxon>
        <taxon>Amphibia</taxon>
        <taxon>Batrachia</taxon>
        <taxon>Caudata</taxon>
        <taxon>Salamandroidea</taxon>
        <taxon>Salamandridae</taxon>
        <taxon>Pleurodelinae</taxon>
        <taxon>Pleurodeles</taxon>
    </lineage>
</organism>
<gene>
    <name evidence="2" type="ORF">NDU88_002014</name>
</gene>
<dbReference type="AlphaFoldDB" id="A0AAV7U9Q9"/>
<reference evidence="2" key="1">
    <citation type="journal article" date="2022" name="bioRxiv">
        <title>Sequencing and chromosome-scale assembly of the giantPleurodeles waltlgenome.</title>
        <authorList>
            <person name="Brown T."/>
            <person name="Elewa A."/>
            <person name="Iarovenko S."/>
            <person name="Subramanian E."/>
            <person name="Araus A.J."/>
            <person name="Petzold A."/>
            <person name="Susuki M."/>
            <person name="Suzuki K.-i.T."/>
            <person name="Hayashi T."/>
            <person name="Toyoda A."/>
            <person name="Oliveira C."/>
            <person name="Osipova E."/>
            <person name="Leigh N.D."/>
            <person name="Simon A."/>
            <person name="Yun M.H."/>
        </authorList>
    </citation>
    <scope>NUCLEOTIDE SEQUENCE</scope>
    <source>
        <strain evidence="2">20211129_DDA</strain>
        <tissue evidence="2">Liver</tissue>
    </source>
</reference>
<accession>A0AAV7U9Q9</accession>
<comment type="caution">
    <text evidence="2">The sequence shown here is derived from an EMBL/GenBank/DDBJ whole genome shotgun (WGS) entry which is preliminary data.</text>
</comment>
<dbReference type="EMBL" id="JANPWB010000005">
    <property type="protein sequence ID" value="KAJ1185220.1"/>
    <property type="molecule type" value="Genomic_DNA"/>
</dbReference>
<name>A0AAV7U9Q9_PLEWA</name>
<sequence>MHTSRAPRLHPVILQNPAYSGWSFDNPPHHADIRNEEALDNSVVPERGSRYPPGNSKLQRRRLTQRWWSRASEEPTSLLNIMDRQRESGSRPPGGQGPSVDEVRLGGQTRPMLYQSTKP</sequence>
<proteinExistence type="predicted"/>
<evidence type="ECO:0000256" key="1">
    <source>
        <dbReference type="SAM" id="MobiDB-lite"/>
    </source>
</evidence>
<dbReference type="Proteomes" id="UP001066276">
    <property type="component" value="Chromosome 3_1"/>
</dbReference>
<feature type="region of interest" description="Disordered" evidence="1">
    <location>
        <begin position="38"/>
        <end position="119"/>
    </location>
</feature>
<evidence type="ECO:0000313" key="3">
    <source>
        <dbReference type="Proteomes" id="UP001066276"/>
    </source>
</evidence>
<evidence type="ECO:0000313" key="2">
    <source>
        <dbReference type="EMBL" id="KAJ1185220.1"/>
    </source>
</evidence>
<protein>
    <submittedName>
        <fullName evidence="2">Uncharacterized protein</fullName>
    </submittedName>
</protein>
<keyword evidence="3" id="KW-1185">Reference proteome</keyword>